<sequence>MSRGSYLPRDGAGFEQRLSEESASAMVIDSDDLYGRHSLQVIHEAAAGEREMAVYMRPKRSYFIRVSAAGIEGIWPR</sequence>
<evidence type="ECO:0000313" key="1">
    <source>
        <dbReference type="EMBL" id="AEK10028.1"/>
    </source>
</evidence>
<organism evidence="1 2">
    <name type="scientific">Mycobacterium phage Rey</name>
    <dbReference type="NCBI Taxonomy" id="1034115"/>
    <lineage>
        <taxon>Viruses</taxon>
        <taxon>Duplodnaviria</taxon>
        <taxon>Heunggongvirae</taxon>
        <taxon>Uroviricota</taxon>
        <taxon>Caudoviricetes</taxon>
        <taxon>Vilmaviridae</taxon>
        <taxon>Mclasvirinae</taxon>
        <taxon>Reyvirus</taxon>
        <taxon>Reyvirus rey</taxon>
    </lineage>
</organism>
<accession>G1D5I0</accession>
<dbReference type="KEGG" id="vg:40081053"/>
<dbReference type="EMBL" id="JF937105">
    <property type="protein sequence ID" value="AEK10028.1"/>
    <property type="molecule type" value="Genomic_DNA"/>
</dbReference>
<reference evidence="1 2" key="1">
    <citation type="journal article" date="2011" name="PLoS ONE">
        <title>Cluster K Mycobacteriophages: Insights into the Evolutionary Origins of Mycobacteriophage TM4.</title>
        <authorList>
            <person name="Pope W.H."/>
            <person name="Ferreira C.M."/>
            <person name="Jacobs-Sera D."/>
            <person name="Benjamin R.C."/>
            <person name="Davis A.J."/>
            <person name="Dejong R.J."/>
            <person name="Elgin S.C."/>
            <person name="Guilfoile F.R."/>
            <person name="Forsyth M.H."/>
            <person name="Harris A.D."/>
            <person name="Harvey S.E."/>
            <person name="Hughes L.E."/>
            <person name="Hynes P.M."/>
            <person name="Jackson A.S."/>
            <person name="Jalal M.D."/>
            <person name="Macmurray E.A."/>
            <person name="Manley C.M."/>
            <person name="McDonough M.J."/>
            <person name="Mosier J.L."/>
            <person name="Osterbann L.J."/>
            <person name="Rabinowitz H.S."/>
            <person name="Rhyan C.N."/>
            <person name="Russell D.A."/>
            <person name="Saha M.S."/>
            <person name="Shaffer C.D."/>
            <person name="Simon S.E."/>
            <person name="Sims E.F."/>
            <person name="Tovar I.G."/>
            <person name="Weisser E.G."/>
            <person name="Wertz J.T."/>
            <person name="Weston-Hafer K.A."/>
            <person name="Williamson K.E."/>
            <person name="Zhang B."/>
            <person name="Cresawn S.G."/>
            <person name="Jain P."/>
            <person name="Piuri M."/>
            <person name="Jacobs W.R.Jr."/>
            <person name="Hendrix R.W."/>
            <person name="Hatfull G.F."/>
        </authorList>
    </citation>
    <scope>NUCLEOTIDE SEQUENCE [LARGE SCALE GENOMIC DNA]</scope>
    <source>
        <strain evidence="1">Rey</strain>
    </source>
</reference>
<keyword evidence="2" id="KW-1185">Reference proteome</keyword>
<evidence type="ECO:0000313" key="2">
    <source>
        <dbReference type="Proteomes" id="UP000008418"/>
    </source>
</evidence>
<gene>
    <name evidence="1" type="primary">140</name>
    <name evidence="1" type="ORF">PBI_REY_140</name>
</gene>
<dbReference type="GeneID" id="40081053"/>
<proteinExistence type="predicted"/>
<protein>
    <submittedName>
        <fullName evidence="1">Uncharacterized protein</fullName>
    </submittedName>
</protein>
<dbReference type="RefSeq" id="YP_009605108.1">
    <property type="nucleotide sequence ID" value="NC_041971.1"/>
</dbReference>
<dbReference type="OrthoDB" id="40835at10239"/>
<name>G1D5I0_9CAUD</name>
<dbReference type="Proteomes" id="UP000008418">
    <property type="component" value="Segment"/>
</dbReference>